<reference evidence="3" key="1">
    <citation type="journal article" date="2014" name="Sci. Data">
        <title>Genomes of diverse isolates of the marine cyanobacterium Prochlorococcus.</title>
        <authorList>
            <person name="Biller S."/>
            <person name="Berube P."/>
            <person name="Thompson J."/>
            <person name="Kelly L."/>
            <person name="Roggensack S."/>
            <person name="Awad L."/>
            <person name="Roache-Johnson K."/>
            <person name="Ding H."/>
            <person name="Giovannoni S.J."/>
            <person name="Moore L.R."/>
            <person name="Chisholm S.W."/>
        </authorList>
    </citation>
    <scope>NUCLEOTIDE SEQUENCE [LARGE SCALE GENOMIC DNA]</scope>
    <source>
        <strain evidence="3">PAC1</strain>
    </source>
</reference>
<keyword evidence="1" id="KW-0812">Transmembrane</keyword>
<dbReference type="PANTHER" id="PTHR35734:SF1">
    <property type="entry name" value="OS01G0805200 PROTEIN"/>
    <property type="match status" value="1"/>
</dbReference>
<keyword evidence="1" id="KW-0472">Membrane</keyword>
<feature type="transmembrane region" description="Helical" evidence="1">
    <location>
        <begin position="36"/>
        <end position="58"/>
    </location>
</feature>
<sequence length="110" mass="12779">MTRAQVFQIGFIVFVLGGLGYEVFQLLGFESISAGIAAQSILILIIFAWTASYLFRVFSGNMTFMEQRKRYREAYEKLTDKRIREKFEAMTDDEKNELLKSVEEESIEQT</sequence>
<proteinExistence type="predicted"/>
<dbReference type="Pfam" id="PF11460">
    <property type="entry name" value="DUF3007"/>
    <property type="match status" value="1"/>
</dbReference>
<evidence type="ECO:0000313" key="3">
    <source>
        <dbReference type="Proteomes" id="UP000030392"/>
    </source>
</evidence>
<accession>A0A0A2C1M0</accession>
<dbReference type="Proteomes" id="UP000030392">
    <property type="component" value="Unassembled WGS sequence"/>
</dbReference>
<evidence type="ECO:0008006" key="4">
    <source>
        <dbReference type="Google" id="ProtNLM"/>
    </source>
</evidence>
<dbReference type="RefSeq" id="WP_036907002.1">
    <property type="nucleotide sequence ID" value="NZ_CP138967.1"/>
</dbReference>
<comment type="caution">
    <text evidence="2">The sequence shown here is derived from an EMBL/GenBank/DDBJ whole genome shotgun (WGS) entry which is preliminary data.</text>
</comment>
<dbReference type="InterPro" id="IPR021562">
    <property type="entry name" value="DUF3007"/>
</dbReference>
<dbReference type="PANTHER" id="PTHR35734">
    <property type="entry name" value="OS01G0805200 PROTEIN"/>
    <property type="match status" value="1"/>
</dbReference>
<evidence type="ECO:0000313" key="2">
    <source>
        <dbReference type="EMBL" id="KGG19407.1"/>
    </source>
</evidence>
<dbReference type="AlphaFoldDB" id="A0A0A2C1M0"/>
<keyword evidence="1" id="KW-1133">Transmembrane helix</keyword>
<dbReference type="EMBL" id="JNAX01000015">
    <property type="protein sequence ID" value="KGG19407.1"/>
    <property type="molecule type" value="Genomic_DNA"/>
</dbReference>
<evidence type="ECO:0000256" key="1">
    <source>
        <dbReference type="SAM" id="Phobius"/>
    </source>
</evidence>
<protein>
    <recommendedName>
        <fullName evidence="4">DUF3007 domain-containing protein</fullName>
    </recommendedName>
</protein>
<organism evidence="2 3">
    <name type="scientific">Prochlorococcus marinus str. PAC1</name>
    <dbReference type="NCBI Taxonomy" id="59924"/>
    <lineage>
        <taxon>Bacteria</taxon>
        <taxon>Bacillati</taxon>
        <taxon>Cyanobacteriota</taxon>
        <taxon>Cyanophyceae</taxon>
        <taxon>Synechococcales</taxon>
        <taxon>Prochlorococcaceae</taxon>
        <taxon>Prochlorococcus</taxon>
    </lineage>
</organism>
<gene>
    <name evidence="2" type="ORF">EV03_1789</name>
</gene>
<name>A0A0A2C1M0_PROMR</name>